<reference evidence="2 3" key="1">
    <citation type="journal article" date="2016" name="Mol. Biol. Evol.">
        <title>Comparative Genomics of Early-Diverging Mushroom-Forming Fungi Provides Insights into the Origins of Lignocellulose Decay Capabilities.</title>
        <authorList>
            <person name="Nagy L.G."/>
            <person name="Riley R."/>
            <person name="Tritt A."/>
            <person name="Adam C."/>
            <person name="Daum C."/>
            <person name="Floudas D."/>
            <person name="Sun H."/>
            <person name="Yadav J.S."/>
            <person name="Pangilinan J."/>
            <person name="Larsson K.H."/>
            <person name="Matsuura K."/>
            <person name="Barry K."/>
            <person name="Labutti K."/>
            <person name="Kuo R."/>
            <person name="Ohm R.A."/>
            <person name="Bhattacharya S.S."/>
            <person name="Shirouzu T."/>
            <person name="Yoshinaga Y."/>
            <person name="Martin F.M."/>
            <person name="Grigoriev I.V."/>
            <person name="Hibbett D.S."/>
        </authorList>
    </citation>
    <scope>NUCLEOTIDE SEQUENCE [LARGE SCALE GENOMIC DNA]</scope>
    <source>
        <strain evidence="2 3">93-53</strain>
    </source>
</reference>
<dbReference type="Proteomes" id="UP000076871">
    <property type="component" value="Unassembled WGS sequence"/>
</dbReference>
<evidence type="ECO:0000256" key="1">
    <source>
        <dbReference type="SAM" id="MobiDB-lite"/>
    </source>
</evidence>
<feature type="compositionally biased region" description="Basic and acidic residues" evidence="1">
    <location>
        <begin position="869"/>
        <end position="883"/>
    </location>
</feature>
<feature type="compositionally biased region" description="Basic and acidic residues" evidence="1">
    <location>
        <begin position="933"/>
        <end position="946"/>
    </location>
</feature>
<dbReference type="GeneID" id="63820039"/>
<dbReference type="InParanoid" id="A0A165B2Y9"/>
<feature type="region of interest" description="Disordered" evidence="1">
    <location>
        <begin position="926"/>
        <end position="960"/>
    </location>
</feature>
<feature type="compositionally biased region" description="Low complexity" evidence="1">
    <location>
        <begin position="839"/>
        <end position="851"/>
    </location>
</feature>
<gene>
    <name evidence="2" type="ORF">LAESUDRAFT_573956</name>
</gene>
<evidence type="ECO:0000313" key="2">
    <source>
        <dbReference type="EMBL" id="KZT00121.1"/>
    </source>
</evidence>
<feature type="region of interest" description="Disordered" evidence="1">
    <location>
        <begin position="536"/>
        <end position="605"/>
    </location>
</feature>
<feature type="region of interest" description="Disordered" evidence="1">
    <location>
        <begin position="1001"/>
        <end position="1050"/>
    </location>
</feature>
<proteinExistence type="predicted"/>
<dbReference type="EMBL" id="KV427696">
    <property type="protein sequence ID" value="KZT00121.1"/>
    <property type="molecule type" value="Genomic_DNA"/>
</dbReference>
<feature type="compositionally biased region" description="Basic and acidic residues" evidence="1">
    <location>
        <begin position="361"/>
        <end position="371"/>
    </location>
</feature>
<feature type="compositionally biased region" description="Polar residues" evidence="1">
    <location>
        <begin position="575"/>
        <end position="596"/>
    </location>
</feature>
<sequence length="1050" mass="111689">MASSMATSIPSGRRIVLLVHVVDTLLPEMRNQNGVHWKCKMAMERRLRDSYPDCELIVNDIPCDLTGKGQKVDCGIIPARKCIEEKKQELGFVGSFISIHVVLWKAKKRRGSAGIKRDKRYLDFIRENVVHVSIVGDGRLSQGDQDLYTMCSECLPSTTNGPEVPKIWAGWPPNELNFYLTGFTSEELRIAELSGRDGNNFLPPETLAVSNRAATGTHAQHNSVPASTLAGPSSVRLEALRNQPPSQFATGSVDPWQRHDGETSEQVTPQQQHADHYYTFSEQRNVRQNAYTTYTAFEAATDDRGSSSSMITVVMEREQMLGSAGPSPPLAEDTNQRLGSLSSWAAGTQTPSTPDPSLTRNLERSSRKRALDAVPANAPEKRPRLDNVVQNSTTAHLAQLARLAGTSQEPLTRRPAIAGSTGARNGKGRGRATVMPHAGLPGTGGEASTSRAVSIGSDGQKKDGDSSAITSLNEARTSWMNDAAITSSMRTPAAVSTVTSGIPLRNAVQSAPLGANGKSQIAAAQFSEGGLNSMLTEQREGPVNETSKMAKEAKGKGKERSLKQSSSIALPRPPTSSMSNSANPSVDTSGSRINLQSMPPPIMASSSALKDLFPSVAPRATVDASTQPHNNHSLPHAGQTSESISRTGLPDTSPGRPSNSFRSSDDSTDSLFDASYSISGILADRSMKSPSVSAERNRVNMSASIGTAPTGSNVFDDGLNARSISQGIRVVQPTADASTLRVQESDSVSTNSTTSSRPVGNVDIRVVCDRLMRHFPDDRSNPVYQAMFALYAQLQKASGNSISVGPSLVLSDSTNQTTDLHDGSLAAPTALARSVSGLSPASRRSSTTASPDKQNPVFASRRSSGVVSENKENVSIECEKSSQDDGSGAVLSASTNEADVSALERKDIETNDDAQEGHNSKQTVFSLAAESNSDAKDVQAGETRDDGDGDANESAVELRDEDFQFLDVGDEWEDPSSDDIVEGRPSDLGVFDDILENQAVGSASAEQQADRVGLASNVQPLDLTDDDGDGESESESESDSSGSSSDDDSD</sequence>
<dbReference type="AlphaFoldDB" id="A0A165B2Y9"/>
<feature type="compositionally biased region" description="Acidic residues" evidence="1">
    <location>
        <begin position="1023"/>
        <end position="1038"/>
    </location>
</feature>
<feature type="compositionally biased region" description="Basic and acidic residues" evidence="1">
    <location>
        <begin position="537"/>
        <end position="562"/>
    </location>
</feature>
<evidence type="ECO:0000313" key="3">
    <source>
        <dbReference type="Proteomes" id="UP000076871"/>
    </source>
</evidence>
<keyword evidence="3" id="KW-1185">Reference proteome</keyword>
<accession>A0A165B2Y9</accession>
<organism evidence="2 3">
    <name type="scientific">Laetiporus sulphureus 93-53</name>
    <dbReference type="NCBI Taxonomy" id="1314785"/>
    <lineage>
        <taxon>Eukaryota</taxon>
        <taxon>Fungi</taxon>
        <taxon>Dikarya</taxon>
        <taxon>Basidiomycota</taxon>
        <taxon>Agaricomycotina</taxon>
        <taxon>Agaricomycetes</taxon>
        <taxon>Polyporales</taxon>
        <taxon>Laetiporus</taxon>
    </lineage>
</organism>
<feature type="compositionally biased region" description="Polar residues" evidence="1">
    <location>
        <begin position="344"/>
        <end position="360"/>
    </location>
</feature>
<feature type="region of interest" description="Disordered" evidence="1">
    <location>
        <begin position="621"/>
        <end position="669"/>
    </location>
</feature>
<feature type="region of interest" description="Disordered" evidence="1">
    <location>
        <begin position="244"/>
        <end position="272"/>
    </location>
</feature>
<feature type="region of interest" description="Disordered" evidence="1">
    <location>
        <begin position="407"/>
        <end position="467"/>
    </location>
</feature>
<feature type="compositionally biased region" description="Acidic residues" evidence="1">
    <location>
        <begin position="968"/>
        <end position="980"/>
    </location>
</feature>
<feature type="compositionally biased region" description="Polar residues" evidence="1">
    <location>
        <begin position="623"/>
        <end position="646"/>
    </location>
</feature>
<dbReference type="RefSeq" id="XP_040757861.1">
    <property type="nucleotide sequence ID" value="XM_040903008.1"/>
</dbReference>
<feature type="region of interest" description="Disordered" evidence="1">
    <location>
        <begin position="968"/>
        <end position="987"/>
    </location>
</feature>
<feature type="region of interest" description="Disordered" evidence="1">
    <location>
        <begin position="344"/>
        <end position="384"/>
    </location>
</feature>
<protein>
    <submittedName>
        <fullName evidence="2">Uncharacterized protein</fullName>
    </submittedName>
</protein>
<name>A0A165B2Y9_9APHY</name>
<feature type="region of interest" description="Disordered" evidence="1">
    <location>
        <begin position="835"/>
        <end position="900"/>
    </location>
</feature>